<gene>
    <name evidence="3" type="ORF">D5S19_00530</name>
</gene>
<evidence type="ECO:0000313" key="4">
    <source>
        <dbReference type="Proteomes" id="UP000285112"/>
    </source>
</evidence>
<feature type="transmembrane region" description="Helical" evidence="1">
    <location>
        <begin position="124"/>
        <end position="142"/>
    </location>
</feature>
<keyword evidence="1" id="KW-1133">Transmembrane helix</keyword>
<feature type="transmembrane region" description="Helical" evidence="1">
    <location>
        <begin position="74"/>
        <end position="93"/>
    </location>
</feature>
<name>A0A419IBR9_9PSEU</name>
<dbReference type="EMBL" id="QZFV01000010">
    <property type="protein sequence ID" value="RJQ92295.1"/>
    <property type="molecule type" value="Genomic_DNA"/>
</dbReference>
<evidence type="ECO:0000313" key="3">
    <source>
        <dbReference type="EMBL" id="RJQ92295.1"/>
    </source>
</evidence>
<feature type="domain" description="DUF7144" evidence="2">
    <location>
        <begin position="31"/>
        <end position="144"/>
    </location>
</feature>
<proteinExistence type="predicted"/>
<keyword evidence="4" id="KW-1185">Reference proteome</keyword>
<feature type="transmembrane region" description="Helical" evidence="1">
    <location>
        <begin position="98"/>
        <end position="118"/>
    </location>
</feature>
<evidence type="ECO:0000259" key="2">
    <source>
        <dbReference type="Pfam" id="PF23636"/>
    </source>
</evidence>
<sequence>MSQETHPRSATGFGSVPAAGRTRSQTLWVGWIRFAAVMMIIIGAFDIIEGIVALVHKQYYVVSPSGLLVFNLTAWGWVHLIIGALAVAAGAALLSGALWARIVAVGLAAINAIAQLAFVSAHPVWTTIIIALDVLVIWAVIVHGSEVESEY</sequence>
<evidence type="ECO:0000256" key="1">
    <source>
        <dbReference type="SAM" id="Phobius"/>
    </source>
</evidence>
<dbReference type="Pfam" id="PF23636">
    <property type="entry name" value="DUF7144"/>
    <property type="match status" value="1"/>
</dbReference>
<dbReference type="Proteomes" id="UP000285112">
    <property type="component" value="Unassembled WGS sequence"/>
</dbReference>
<dbReference type="OrthoDB" id="4482242at2"/>
<accession>A0A419IBR9</accession>
<dbReference type="InterPro" id="IPR055568">
    <property type="entry name" value="DUF7144"/>
</dbReference>
<dbReference type="AlphaFoldDB" id="A0A419IBR9"/>
<organism evidence="3 4">
    <name type="scientific">Amycolatopsis panacis</name>
    <dbReference type="NCBI Taxonomy" id="2340917"/>
    <lineage>
        <taxon>Bacteria</taxon>
        <taxon>Bacillati</taxon>
        <taxon>Actinomycetota</taxon>
        <taxon>Actinomycetes</taxon>
        <taxon>Pseudonocardiales</taxon>
        <taxon>Pseudonocardiaceae</taxon>
        <taxon>Amycolatopsis</taxon>
    </lineage>
</organism>
<reference evidence="3 4" key="1">
    <citation type="submission" date="2018-09" db="EMBL/GenBank/DDBJ databases">
        <title>YIM PH 21725 draft genome.</title>
        <authorList>
            <person name="Miao C."/>
        </authorList>
    </citation>
    <scope>NUCLEOTIDE SEQUENCE [LARGE SCALE GENOMIC DNA]</scope>
    <source>
        <strain evidence="4">YIM PH21725</strain>
    </source>
</reference>
<comment type="caution">
    <text evidence="3">The sequence shown here is derived from an EMBL/GenBank/DDBJ whole genome shotgun (WGS) entry which is preliminary data.</text>
</comment>
<keyword evidence="1" id="KW-0812">Transmembrane</keyword>
<dbReference type="RefSeq" id="WP_120021357.1">
    <property type="nucleotide sequence ID" value="NZ_QZFV01000010.1"/>
</dbReference>
<feature type="transmembrane region" description="Helical" evidence="1">
    <location>
        <begin position="31"/>
        <end position="54"/>
    </location>
</feature>
<keyword evidence="1" id="KW-0472">Membrane</keyword>
<protein>
    <recommendedName>
        <fullName evidence="2">DUF7144 domain-containing protein</fullName>
    </recommendedName>
</protein>